<accession>W7TUW4</accession>
<organism evidence="1 2">
    <name type="scientific">Nannochloropsis gaditana</name>
    <dbReference type="NCBI Taxonomy" id="72520"/>
    <lineage>
        <taxon>Eukaryota</taxon>
        <taxon>Sar</taxon>
        <taxon>Stramenopiles</taxon>
        <taxon>Ochrophyta</taxon>
        <taxon>Eustigmatophyceae</taxon>
        <taxon>Eustigmatales</taxon>
        <taxon>Monodopsidaceae</taxon>
        <taxon>Nannochloropsis</taxon>
    </lineage>
</organism>
<dbReference type="EMBL" id="AZIL01001371">
    <property type="protein sequence ID" value="EWM24099.1"/>
    <property type="molecule type" value="Genomic_DNA"/>
</dbReference>
<protein>
    <submittedName>
        <fullName evidence="1">Uncharacterized protein</fullName>
    </submittedName>
</protein>
<proteinExistence type="predicted"/>
<keyword evidence="2" id="KW-1185">Reference proteome</keyword>
<evidence type="ECO:0000313" key="1">
    <source>
        <dbReference type="EMBL" id="EWM24099.1"/>
    </source>
</evidence>
<reference evidence="1 2" key="1">
    <citation type="journal article" date="2014" name="Mol. Plant">
        <title>Chromosome Scale Genome Assembly and Transcriptome Profiling of Nannochloropsis gaditana in Nitrogen Depletion.</title>
        <authorList>
            <person name="Corteggiani Carpinelli E."/>
            <person name="Telatin A."/>
            <person name="Vitulo N."/>
            <person name="Forcato C."/>
            <person name="D'Angelo M."/>
            <person name="Schiavon R."/>
            <person name="Vezzi A."/>
            <person name="Giacometti G.M."/>
            <person name="Morosinotto T."/>
            <person name="Valle G."/>
        </authorList>
    </citation>
    <scope>NUCLEOTIDE SEQUENCE [LARGE SCALE GENOMIC DNA]</scope>
    <source>
        <strain evidence="1 2">B-31</strain>
    </source>
</reference>
<name>W7TUW4_9STRA</name>
<comment type="caution">
    <text evidence="1">The sequence shown here is derived from an EMBL/GenBank/DDBJ whole genome shotgun (WGS) entry which is preliminary data.</text>
</comment>
<dbReference type="AlphaFoldDB" id="W7TUW4"/>
<evidence type="ECO:0000313" key="2">
    <source>
        <dbReference type="Proteomes" id="UP000019335"/>
    </source>
</evidence>
<sequence>MICGRVGESGFCAIASGRDVISKSQMHPVRDALTGSQANMLDGRYEFETGARNGRSQNFEIHVQPFPFPFPLPQVP</sequence>
<gene>
    <name evidence="1" type="ORF">Naga_101802g2</name>
</gene>
<dbReference type="Proteomes" id="UP000019335">
    <property type="component" value="Chromosome 15"/>
</dbReference>